<keyword evidence="1" id="KW-0678">Repressor</keyword>
<reference evidence="6 7" key="1">
    <citation type="submission" date="2021-04" db="EMBL/GenBank/DDBJ databases">
        <title>Paenibacillus sp. DLE-14 whole genome sequence.</title>
        <authorList>
            <person name="Ham Y.J."/>
        </authorList>
    </citation>
    <scope>NUCLEOTIDE SEQUENCE [LARGE SCALE GENOMIC DNA]</scope>
    <source>
        <strain evidence="6 7">DLE-14</strain>
    </source>
</reference>
<evidence type="ECO:0000256" key="1">
    <source>
        <dbReference type="ARBA" id="ARBA00022491"/>
    </source>
</evidence>
<evidence type="ECO:0000256" key="4">
    <source>
        <dbReference type="ARBA" id="ARBA00023163"/>
    </source>
</evidence>
<dbReference type="PANTHER" id="PTHR30146">
    <property type="entry name" value="LACI-RELATED TRANSCRIPTIONAL REPRESSOR"/>
    <property type="match status" value="1"/>
</dbReference>
<dbReference type="CDD" id="cd01392">
    <property type="entry name" value="HTH_LacI"/>
    <property type="match status" value="1"/>
</dbReference>
<name>A0ABS5CKW3_9BACL</name>
<dbReference type="Pfam" id="PF13377">
    <property type="entry name" value="Peripla_BP_3"/>
    <property type="match status" value="1"/>
</dbReference>
<comment type="caution">
    <text evidence="6">The sequence shown here is derived from an EMBL/GenBank/DDBJ whole genome shotgun (WGS) entry which is preliminary data.</text>
</comment>
<dbReference type="SUPFAM" id="SSF53822">
    <property type="entry name" value="Periplasmic binding protein-like I"/>
    <property type="match status" value="1"/>
</dbReference>
<dbReference type="EMBL" id="JAGKSP010000019">
    <property type="protein sequence ID" value="MBP3966509.1"/>
    <property type="molecule type" value="Genomic_DNA"/>
</dbReference>
<evidence type="ECO:0000313" key="7">
    <source>
        <dbReference type="Proteomes" id="UP000673394"/>
    </source>
</evidence>
<keyword evidence="7" id="KW-1185">Reference proteome</keyword>
<organism evidence="6 7">
    <name type="scientific">Paenibacillus lignilyticus</name>
    <dbReference type="NCBI Taxonomy" id="1172615"/>
    <lineage>
        <taxon>Bacteria</taxon>
        <taxon>Bacillati</taxon>
        <taxon>Bacillota</taxon>
        <taxon>Bacilli</taxon>
        <taxon>Bacillales</taxon>
        <taxon>Paenibacillaceae</taxon>
        <taxon>Paenibacillus</taxon>
    </lineage>
</organism>
<evidence type="ECO:0000256" key="2">
    <source>
        <dbReference type="ARBA" id="ARBA00023015"/>
    </source>
</evidence>
<dbReference type="CDD" id="cd19974">
    <property type="entry name" value="PBP1_LacI-like"/>
    <property type="match status" value="1"/>
</dbReference>
<dbReference type="PROSITE" id="PS50932">
    <property type="entry name" value="HTH_LACI_2"/>
    <property type="match status" value="1"/>
</dbReference>
<dbReference type="InterPro" id="IPR028082">
    <property type="entry name" value="Peripla_BP_I"/>
</dbReference>
<dbReference type="InterPro" id="IPR010982">
    <property type="entry name" value="Lambda_DNA-bd_dom_sf"/>
</dbReference>
<proteinExistence type="predicted"/>
<evidence type="ECO:0000259" key="5">
    <source>
        <dbReference type="PROSITE" id="PS50932"/>
    </source>
</evidence>
<evidence type="ECO:0000313" key="6">
    <source>
        <dbReference type="EMBL" id="MBP3966509.1"/>
    </source>
</evidence>
<dbReference type="Gene3D" id="1.10.260.40">
    <property type="entry name" value="lambda repressor-like DNA-binding domains"/>
    <property type="match status" value="1"/>
</dbReference>
<dbReference type="Proteomes" id="UP000673394">
    <property type="component" value="Unassembled WGS sequence"/>
</dbReference>
<dbReference type="InterPro" id="IPR046335">
    <property type="entry name" value="LacI/GalR-like_sensor"/>
</dbReference>
<keyword evidence="4" id="KW-0804">Transcription</keyword>
<dbReference type="PANTHER" id="PTHR30146:SF148">
    <property type="entry name" value="HTH-TYPE TRANSCRIPTIONAL REPRESSOR PURR-RELATED"/>
    <property type="match status" value="1"/>
</dbReference>
<gene>
    <name evidence="6" type="ORF">I8J30_27825</name>
</gene>
<dbReference type="SUPFAM" id="SSF47413">
    <property type="entry name" value="lambda repressor-like DNA-binding domains"/>
    <property type="match status" value="1"/>
</dbReference>
<dbReference type="GO" id="GO:0003677">
    <property type="term" value="F:DNA binding"/>
    <property type="evidence" value="ECO:0007669"/>
    <property type="project" value="UniProtKB-KW"/>
</dbReference>
<feature type="domain" description="HTH lacI-type" evidence="5">
    <location>
        <begin position="5"/>
        <end position="59"/>
    </location>
</feature>
<dbReference type="SMART" id="SM00354">
    <property type="entry name" value="HTH_LACI"/>
    <property type="match status" value="1"/>
</dbReference>
<protein>
    <submittedName>
        <fullName evidence="6">LacI family DNA-binding transcriptional regulator</fullName>
    </submittedName>
</protein>
<accession>A0ABS5CKW3</accession>
<dbReference type="Gene3D" id="3.40.50.2300">
    <property type="match status" value="2"/>
</dbReference>
<keyword evidence="3 6" id="KW-0238">DNA-binding</keyword>
<evidence type="ECO:0000256" key="3">
    <source>
        <dbReference type="ARBA" id="ARBA00023125"/>
    </source>
</evidence>
<keyword evidence="2" id="KW-0805">Transcription regulation</keyword>
<dbReference type="RefSeq" id="WP_210663762.1">
    <property type="nucleotide sequence ID" value="NZ_JAGKSP010000019.1"/>
</dbReference>
<dbReference type="InterPro" id="IPR000843">
    <property type="entry name" value="HTH_LacI"/>
</dbReference>
<sequence length="339" mass="37813">MKPKVTMQNIADELKLSKNSVSQALTGKDGVSEDTRKLIIETAQRMGYIYSRGKKEMSNLPLSGKFALIASDFAFSMHSFFGQIYLSVEKEVKQQGYELLIQSIGPDSVKELLMPTIVQNRSVDGMIILSHITTDYINALLDTGIPAVLIDHHHPQIKADCILTNNRFGAYEAVSHLIELGHKNIGFVGDIAFSPSYYERLDGYRMAMYEYGLPIREEWVHTSAIEDGSFICSYIKGMREQPTAWFCVNDGLGFFLNAAVQQQGLSVPEDVSIVSFDNGYLSRISTPPSTTVEVDLKLYAVKAVERLIERINCSDDPFTELLLPTRLIVRGSTVGPRVV</sequence>